<dbReference type="GO" id="GO:0006508">
    <property type="term" value="P:proteolysis"/>
    <property type="evidence" value="ECO:0007669"/>
    <property type="project" value="UniProtKB-KW"/>
</dbReference>
<dbReference type="PROSITE" id="PS51257">
    <property type="entry name" value="PROKAR_LIPOPROTEIN"/>
    <property type="match status" value="1"/>
</dbReference>
<evidence type="ECO:0000256" key="7">
    <source>
        <dbReference type="SAM" id="SignalP"/>
    </source>
</evidence>
<evidence type="ECO:0000256" key="5">
    <source>
        <dbReference type="ARBA" id="ARBA00022801"/>
    </source>
</evidence>
<keyword evidence="5" id="KW-0378">Hydrolase</keyword>
<dbReference type="Gene3D" id="2.120.10.60">
    <property type="entry name" value="Tricorn protease N-terminal domain"/>
    <property type="match status" value="1"/>
</dbReference>
<dbReference type="SUPFAM" id="SSF69304">
    <property type="entry name" value="Tricorn protease N-terminal domain"/>
    <property type="match status" value="1"/>
</dbReference>
<feature type="chain" id="PRO_5030795968" evidence="7">
    <location>
        <begin position="25"/>
        <end position="473"/>
    </location>
</feature>
<gene>
    <name evidence="8" type="ORF">ENO08_04525</name>
</gene>
<evidence type="ECO:0000256" key="4">
    <source>
        <dbReference type="ARBA" id="ARBA00022670"/>
    </source>
</evidence>
<dbReference type="Proteomes" id="UP000886069">
    <property type="component" value="Unassembled WGS sequence"/>
</dbReference>
<dbReference type="GO" id="GO:0005737">
    <property type="term" value="C:cytoplasm"/>
    <property type="evidence" value="ECO:0007669"/>
    <property type="project" value="UniProtKB-SubCell"/>
</dbReference>
<dbReference type="PANTHER" id="PTHR43253">
    <property type="entry name" value="TRICORN PROTEASE HOMOLOG 2-RELATED"/>
    <property type="match status" value="1"/>
</dbReference>
<dbReference type="InterPro" id="IPR011042">
    <property type="entry name" value="6-blade_b-propeller_TolB-like"/>
</dbReference>
<comment type="caution">
    <text evidence="8">The sequence shown here is derived from an EMBL/GenBank/DDBJ whole genome shotgun (WGS) entry which is preliminary data.</text>
</comment>
<protein>
    <submittedName>
        <fullName evidence="8">Protease</fullName>
    </submittedName>
</protein>
<organism evidence="8">
    <name type="scientific">Eiseniibacteriota bacterium</name>
    <dbReference type="NCBI Taxonomy" id="2212470"/>
    <lineage>
        <taxon>Bacteria</taxon>
        <taxon>Candidatus Eiseniibacteriota</taxon>
    </lineage>
</organism>
<proteinExistence type="inferred from homology"/>
<reference evidence="8" key="1">
    <citation type="journal article" date="2020" name="mSystems">
        <title>Genome- and Community-Level Interaction Insights into Carbon Utilization and Element Cycling Functions of Hydrothermarchaeota in Hydrothermal Sediment.</title>
        <authorList>
            <person name="Zhou Z."/>
            <person name="Liu Y."/>
            <person name="Xu W."/>
            <person name="Pan J."/>
            <person name="Luo Z.H."/>
            <person name="Li M."/>
        </authorList>
    </citation>
    <scope>NUCLEOTIDE SEQUENCE [LARGE SCALE GENOMIC DNA]</scope>
    <source>
        <strain evidence="8">SpSt-1233</strain>
    </source>
</reference>
<feature type="non-terminal residue" evidence="8">
    <location>
        <position position="473"/>
    </location>
</feature>
<evidence type="ECO:0000313" key="8">
    <source>
        <dbReference type="EMBL" id="HER43706.1"/>
    </source>
</evidence>
<feature type="signal peptide" evidence="7">
    <location>
        <begin position="1"/>
        <end position="24"/>
    </location>
</feature>
<dbReference type="AlphaFoldDB" id="A0A7V2AUV6"/>
<comment type="subcellular location">
    <subcellularLocation>
        <location evidence="1">Cytoplasm</location>
    </subcellularLocation>
</comment>
<keyword evidence="3" id="KW-0963">Cytoplasm</keyword>
<name>A0A7V2AUV6_UNCEI</name>
<dbReference type="SUPFAM" id="SSF82171">
    <property type="entry name" value="DPP6 N-terminal domain-like"/>
    <property type="match status" value="1"/>
</dbReference>
<comment type="similarity">
    <text evidence="2">Belongs to the peptidase S41B family.</text>
</comment>
<dbReference type="InterPro" id="IPR012393">
    <property type="entry name" value="Tricorn_protease"/>
</dbReference>
<accession>A0A7V2AUV6</accession>
<keyword evidence="7" id="KW-0732">Signal</keyword>
<dbReference type="GO" id="GO:0008236">
    <property type="term" value="F:serine-type peptidase activity"/>
    <property type="evidence" value="ECO:0007669"/>
    <property type="project" value="UniProtKB-KW"/>
</dbReference>
<evidence type="ECO:0000256" key="3">
    <source>
        <dbReference type="ARBA" id="ARBA00022490"/>
    </source>
</evidence>
<dbReference type="Pfam" id="PF26549">
    <property type="entry name" value="Tricorn_N"/>
    <property type="match status" value="1"/>
</dbReference>
<evidence type="ECO:0000256" key="1">
    <source>
        <dbReference type="ARBA" id="ARBA00004496"/>
    </source>
</evidence>
<evidence type="ECO:0000256" key="6">
    <source>
        <dbReference type="ARBA" id="ARBA00022825"/>
    </source>
</evidence>
<dbReference type="EMBL" id="DSEC01000318">
    <property type="protein sequence ID" value="HER43706.1"/>
    <property type="molecule type" value="Genomic_DNA"/>
</dbReference>
<dbReference type="Pfam" id="PF26550">
    <property type="entry name" value="Tricorn_2nd"/>
    <property type="match status" value="1"/>
</dbReference>
<dbReference type="Gene3D" id="2.120.10.30">
    <property type="entry name" value="TolB, C-terminal domain"/>
    <property type="match status" value="1"/>
</dbReference>
<evidence type="ECO:0000256" key="2">
    <source>
        <dbReference type="ARBA" id="ARBA00008524"/>
    </source>
</evidence>
<sequence>MKRFSIVAFAAIILPLIVAGAACAEGHMGSEPLRLMRRPDISNGRIVFSYQNDLWIVPEEGGTASRLTVHLGMENYPKFSPDGRWIAYQGDYNERKNSLMIVSADGGMPRQLTFHSTGGYPVAWTRDGERVVFSSRRESFVRFFTTLFEVPVGGGLPVELDLGKASFASFSPDGSRIAYNRHPDLFWWWKRYKGSMNQDVWIYDFGSGEYSKITDYEGNDSWPMWTGDRIYFASDRNGGVFNIYVYDLSTGNTRQITDFTERGITWPSMSFDGKKIVFERDARLYVLDTGTEETREVVVYAPIDHKRNMVSYIDPLDDLKGFNISPTGKRLVFEARGEIYTAPAEHGDVRNLTESSGARDADPSWSPDGKWIAYVSDKSGDEEIYIIDQKGKGEEKRITGNGHFKKRLLWSPKSDKILYNTENNRLYAADIDGGEPELIAKNDHDNISNYHWSPDARWIAYEFSAKNRNRDIY</sequence>
<dbReference type="PANTHER" id="PTHR43253:SF1">
    <property type="entry name" value="TRICORN PROTEASE HOMOLOG 2-RELATED"/>
    <property type="match status" value="1"/>
</dbReference>
<keyword evidence="6" id="KW-0720">Serine protease</keyword>
<keyword evidence="4 8" id="KW-0645">Protease</keyword>